<accession>A0A7G9YCV4</accession>
<sequence>MCCVPEIGVNNEKHWVDRDEIDDGHTRREIKKC</sequence>
<protein>
    <submittedName>
        <fullName evidence="2">Uncharacterized protein</fullName>
    </submittedName>
</protein>
<reference evidence="2" key="1">
    <citation type="submission" date="2020-06" db="EMBL/GenBank/DDBJ databases">
        <title>Unique genomic features of the anaerobic methanotrophic archaea.</title>
        <authorList>
            <person name="Chadwick G.L."/>
            <person name="Skennerton C.T."/>
            <person name="Laso-Perez R."/>
            <person name="Leu A.O."/>
            <person name="Speth D.R."/>
            <person name="Yu H."/>
            <person name="Morgan-Lang C."/>
            <person name="Hatzenpichler R."/>
            <person name="Goudeau D."/>
            <person name="Malmstrom R."/>
            <person name="Brazelton W.J."/>
            <person name="Woyke T."/>
            <person name="Hallam S.J."/>
            <person name="Tyson G.W."/>
            <person name="Wegener G."/>
            <person name="Boetius A."/>
            <person name="Orphan V."/>
        </authorList>
    </citation>
    <scope>NUCLEOTIDE SEQUENCE</scope>
</reference>
<gene>
    <name evidence="2" type="ORF">JIFFFGFP_00002</name>
    <name evidence="1" type="ORF">KHKAIIHB_00002</name>
</gene>
<organism evidence="2">
    <name type="scientific">Candidatus Methanogaster sp. ANME-2c ERB4</name>
    <dbReference type="NCBI Taxonomy" id="2759911"/>
    <lineage>
        <taxon>Archaea</taxon>
        <taxon>Methanobacteriati</taxon>
        <taxon>Methanobacteriota</taxon>
        <taxon>Stenosarchaea group</taxon>
        <taxon>Methanomicrobia</taxon>
        <taxon>Methanosarcinales</taxon>
        <taxon>ANME-2 cluster</taxon>
        <taxon>Candidatus Methanogasteraceae</taxon>
        <taxon>Candidatus Methanogaster</taxon>
    </lineage>
</organism>
<dbReference type="AlphaFoldDB" id="A0A7G9YCV4"/>
<proteinExistence type="predicted"/>
<evidence type="ECO:0000313" key="2">
    <source>
        <dbReference type="EMBL" id="QNO45838.1"/>
    </source>
</evidence>
<evidence type="ECO:0000313" key="1">
    <source>
        <dbReference type="EMBL" id="QNO44438.1"/>
    </source>
</evidence>
<dbReference type="EMBL" id="MT630972">
    <property type="protein sequence ID" value="QNO44438.1"/>
    <property type="molecule type" value="Genomic_DNA"/>
</dbReference>
<name>A0A7G9YCV4_9EURY</name>
<dbReference type="EMBL" id="MT631156">
    <property type="protein sequence ID" value="QNO45838.1"/>
    <property type="molecule type" value="Genomic_DNA"/>
</dbReference>